<gene>
    <name evidence="1" type="ORF">VT73_00570</name>
</gene>
<protein>
    <submittedName>
        <fullName evidence="1">Uncharacterized protein</fullName>
    </submittedName>
</protein>
<keyword evidence="2" id="KW-1185">Reference proteome</keyword>
<evidence type="ECO:0000313" key="2">
    <source>
        <dbReference type="Proteomes" id="UP000052979"/>
    </source>
</evidence>
<dbReference type="Proteomes" id="UP000052979">
    <property type="component" value="Unassembled WGS sequence"/>
</dbReference>
<accession>A0A0C5BFL4</accession>
<dbReference type="KEGG" id="rtx:TI83_01230"/>
<name>A0A0C5BFL4_9MICO</name>
<comment type="caution">
    <text evidence="1">The sequence shown here is derived from an EMBL/GenBank/DDBJ whole genome shotgun (WGS) entry which is preliminary data.</text>
</comment>
<proteinExistence type="predicted"/>
<sequence length="87" mass="8206">MATTPCPIIPEFSVEDVFGAFCGGEVDVLRGGVDVFECGCCGVGGFGAEDGFDVAEGCPGAAGEGGACCSSGGAEGSAGEGAFGGGR</sequence>
<dbReference type="AlphaFoldDB" id="A0A0C5BFL4"/>
<reference evidence="1 2" key="1">
    <citation type="submission" date="2015-04" db="EMBL/GenBank/DDBJ databases">
        <title>Draft genome sequence of Rathayibacter toxicus strain FH-142 (AKA 70134 or CS 32), a Western Australian isolate.</title>
        <authorList>
            <consortium name="Consortium for Microbial Forensics and Genomics (microFORGE)"/>
            <person name="Knight B.M."/>
            <person name="Roberts D.P."/>
            <person name="Lin D."/>
            <person name="Hari K."/>
            <person name="Fletcher J."/>
            <person name="Melcher U."/>
            <person name="Blagden T."/>
            <person name="Luster D.G."/>
            <person name="Sechler A.J."/>
            <person name="Schneider W.L."/>
            <person name="Winegar R.A."/>
        </authorList>
    </citation>
    <scope>NUCLEOTIDE SEQUENCE [LARGE SCALE GENOMIC DNA]</scope>
    <source>
        <strain evidence="1 2">FH142</strain>
    </source>
</reference>
<dbReference type="EMBL" id="LBFI01000002">
    <property type="protein sequence ID" value="KKM47229.1"/>
    <property type="molecule type" value="Genomic_DNA"/>
</dbReference>
<evidence type="ECO:0000313" key="1">
    <source>
        <dbReference type="EMBL" id="KKM47229.1"/>
    </source>
</evidence>
<organism evidence="1 2">
    <name type="scientific">Rathayibacter toxicus</name>
    <dbReference type="NCBI Taxonomy" id="145458"/>
    <lineage>
        <taxon>Bacteria</taxon>
        <taxon>Bacillati</taxon>
        <taxon>Actinomycetota</taxon>
        <taxon>Actinomycetes</taxon>
        <taxon>Micrococcales</taxon>
        <taxon>Microbacteriaceae</taxon>
        <taxon>Rathayibacter</taxon>
    </lineage>
</organism>